<comment type="caution">
    <text evidence="14">The sequence shown here is derived from an EMBL/GenBank/DDBJ whole genome shotgun (WGS) entry which is preliminary data.</text>
</comment>
<feature type="transmembrane region" description="Helical" evidence="10">
    <location>
        <begin position="769"/>
        <end position="790"/>
    </location>
</feature>
<evidence type="ECO:0000256" key="7">
    <source>
        <dbReference type="ARBA" id="ARBA00023157"/>
    </source>
</evidence>
<evidence type="ECO:0000313" key="15">
    <source>
        <dbReference type="Proteomes" id="UP000287033"/>
    </source>
</evidence>
<feature type="domain" description="G-protein coupled receptors family 2 profile 2" evidence="13">
    <location>
        <begin position="728"/>
        <end position="983"/>
    </location>
</feature>
<comment type="similarity">
    <text evidence="2">Belongs to the G-protein coupled receptor 2 family. Adhesion G-protein coupled receptor (ADGR) subfamily.</text>
</comment>
<dbReference type="AlphaFoldDB" id="A0A401S5E1"/>
<evidence type="ECO:0000256" key="8">
    <source>
        <dbReference type="ARBA" id="ARBA00023180"/>
    </source>
</evidence>
<dbReference type="STRING" id="137246.A0A401S5E1"/>
<dbReference type="SUPFAM" id="SSF82671">
    <property type="entry name" value="SEA domain"/>
    <property type="match status" value="1"/>
</dbReference>
<evidence type="ECO:0000259" key="11">
    <source>
        <dbReference type="PROSITE" id="PS50024"/>
    </source>
</evidence>
<name>A0A401S5E1_CHIPU</name>
<dbReference type="GO" id="GO:0004930">
    <property type="term" value="F:G protein-coupled receptor activity"/>
    <property type="evidence" value="ECO:0007669"/>
    <property type="project" value="InterPro"/>
</dbReference>
<dbReference type="Gene3D" id="2.60.220.50">
    <property type="match status" value="1"/>
</dbReference>
<dbReference type="Gene3D" id="1.25.40.610">
    <property type="match status" value="1"/>
</dbReference>
<dbReference type="PANTHER" id="PTHR45813:SF4">
    <property type="entry name" value="ADHESION G PROTEIN-COUPLED RECEPTOR F5"/>
    <property type="match status" value="1"/>
</dbReference>
<feature type="transmembrane region" description="Helical" evidence="10">
    <location>
        <begin position="839"/>
        <end position="863"/>
    </location>
</feature>
<proteinExistence type="inferred from homology"/>
<dbReference type="Pfam" id="PF01825">
    <property type="entry name" value="GPS"/>
    <property type="match status" value="1"/>
</dbReference>
<dbReference type="OrthoDB" id="10040049at2759"/>
<dbReference type="EMBL" id="BEZZ01000092">
    <property type="protein sequence ID" value="GCC25605.1"/>
    <property type="molecule type" value="Genomic_DNA"/>
</dbReference>
<dbReference type="InterPro" id="IPR051587">
    <property type="entry name" value="Adhesion_GPCR"/>
</dbReference>
<dbReference type="PROSITE" id="PS50024">
    <property type="entry name" value="SEA"/>
    <property type="match status" value="1"/>
</dbReference>
<dbReference type="InterPro" id="IPR017981">
    <property type="entry name" value="GPCR_2-like_7TM"/>
</dbReference>
<dbReference type="SMART" id="SM00303">
    <property type="entry name" value="GPS"/>
    <property type="match status" value="1"/>
</dbReference>
<dbReference type="Proteomes" id="UP000287033">
    <property type="component" value="Unassembled WGS sequence"/>
</dbReference>
<reference evidence="14 15" key="1">
    <citation type="journal article" date="2018" name="Nat. Ecol. Evol.">
        <title>Shark genomes provide insights into elasmobranch evolution and the origin of vertebrates.</title>
        <authorList>
            <person name="Hara Y"/>
            <person name="Yamaguchi K"/>
            <person name="Onimaru K"/>
            <person name="Kadota M"/>
            <person name="Koyanagi M"/>
            <person name="Keeley SD"/>
            <person name="Tatsumi K"/>
            <person name="Tanaka K"/>
            <person name="Motone F"/>
            <person name="Kageyama Y"/>
            <person name="Nozu R"/>
            <person name="Adachi N"/>
            <person name="Nishimura O"/>
            <person name="Nakagawa R"/>
            <person name="Tanegashima C"/>
            <person name="Kiyatake I"/>
            <person name="Matsumoto R"/>
            <person name="Murakumo K"/>
            <person name="Nishida K"/>
            <person name="Terakita A"/>
            <person name="Kuratani S"/>
            <person name="Sato K"/>
            <person name="Hyodo S Kuraku.S."/>
        </authorList>
    </citation>
    <scope>NUCLEOTIDE SEQUENCE [LARGE SCALE GENOMIC DNA]</scope>
</reference>
<accession>A0A401S5E1</accession>
<dbReference type="FunFam" id="1.20.1070.10:FF:000058">
    <property type="entry name" value="Adhesion G protein-coupled receptor F5"/>
    <property type="match status" value="1"/>
</dbReference>
<dbReference type="InterPro" id="IPR046338">
    <property type="entry name" value="GAIN_dom_sf"/>
</dbReference>
<dbReference type="InterPro" id="IPR000082">
    <property type="entry name" value="SEA_dom"/>
</dbReference>
<evidence type="ECO:0000256" key="2">
    <source>
        <dbReference type="ARBA" id="ARBA00007343"/>
    </source>
</evidence>
<sequence>MFYISLRDIAVPLTPTPPLYCLGGSRRFNLGLVGGPSICLKSLSVTLEQRRKYITRLDWTQNLPAILTRGKNSFDVNRINLSLGGKSKTPRIMSRHKVVLYWLFLLLVCHRAQAEFGQLRSSNPPLLAEDPSLTEDSNIQIHHNRLKRNVIQQREYELDIEVNITENLSDDDLKLLLKSEVYPISVPFENGTLNITNINITTVCRNVNNETQCTCEGGFIWNSTFCSKYQSCSGSITEGQTCDCIRSEPTEGMFCMPESIMTTPTTSTMSTTTLRTTTPTTTSMIPTTMTPKTTLPPGFERQRYAFRVVGLPFTKELSDPSSDVFQNRSKQFKMDLEVSFQSVRSDAIVNILGFTNGSVIILFEVITSTSLTSEEFTASREQLQNHLNADYKIESLPSDEIPCTDQTFGTTNFDIIAEIPCENMPGVKKRRCGRNGVYEQVLDFCISEEINNILEAVNTTDLENNFSSLLEQLSNVADEDTVNTPGNVQAVVEIMRQISNVNSTVNETDMRNFLETVSSVISSASVNTWRILSNTSQSNTNPSSQLLQSVENFNTRLKLQNNTLRIKEDNLELSANRIVQQTDVSDFNVTFANFSAMEYSNLSANIFISTEEFSDVANATVISLAYPTWIDILPNTTTFGKNFLINGLVVTVTINVEKPININMTFSPRNRTLDFNSAMCAFWDFNGNLWNDTGCESEIREEEIICHCQHLTSFSILMSPVTNKSPALSYITKIGVAISIGSLLITIIIEAIVWKHVTKNKTSYIRHVGILNIAVNLLVADVWFIVASAVEPGTRACTAATFFIHFFYLALFFWMLTLGLLLVYRLLFPFHDLSRSVMMGISFAIGYLPPLIISIITIGVTFPRNSYTREGACWLGWETEYPLLAFVIPALVIIAINVIILFIVIFKLLRPTIGDGSRANNQERDAFKQIVRSIAVLTPILGLTWAFGIPTFQQDSPIAFHYIFTILNAFQGFFILVFGTFMDNKVREALLKKFSLRGFSSRSKTSQNVSTAKPSSKPHPRFHAKRKSYNLTQQLHSSDNNPSLSYSSLS</sequence>
<feature type="region of interest" description="Disordered" evidence="9">
    <location>
        <begin position="1031"/>
        <end position="1050"/>
    </location>
</feature>
<dbReference type="InterPro" id="IPR032471">
    <property type="entry name" value="AGRL2-4_GAIN_subdom_A"/>
</dbReference>
<dbReference type="PROSITE" id="PS50261">
    <property type="entry name" value="G_PROTEIN_RECEP_F2_4"/>
    <property type="match status" value="1"/>
</dbReference>
<feature type="transmembrane region" description="Helical" evidence="10">
    <location>
        <begin position="734"/>
        <end position="757"/>
    </location>
</feature>
<dbReference type="InterPro" id="IPR000203">
    <property type="entry name" value="GPS"/>
</dbReference>
<keyword evidence="5 10" id="KW-1133">Transmembrane helix</keyword>
<dbReference type="InterPro" id="IPR036364">
    <property type="entry name" value="SEA_dom_sf"/>
</dbReference>
<keyword evidence="4 10" id="KW-0812">Transmembrane</keyword>
<keyword evidence="6 10" id="KW-0472">Membrane</keyword>
<dbReference type="Pfam" id="PF16489">
    <property type="entry name" value="GAIN"/>
    <property type="match status" value="1"/>
</dbReference>
<feature type="region of interest" description="Disordered" evidence="9">
    <location>
        <begin position="260"/>
        <end position="296"/>
    </location>
</feature>
<feature type="region of interest" description="Disordered" evidence="9">
    <location>
        <begin position="1005"/>
        <end position="1025"/>
    </location>
</feature>
<keyword evidence="15" id="KW-1185">Reference proteome</keyword>
<keyword evidence="8" id="KW-0325">Glycoprotein</keyword>
<dbReference type="GO" id="GO:0007189">
    <property type="term" value="P:adenylate cyclase-activating G protein-coupled receptor signaling pathway"/>
    <property type="evidence" value="ECO:0007669"/>
    <property type="project" value="TreeGrafter"/>
</dbReference>
<gene>
    <name evidence="14" type="ORF">chiPu_0004016</name>
</gene>
<dbReference type="PRINTS" id="PR00249">
    <property type="entry name" value="GPCRSECRETIN"/>
</dbReference>
<dbReference type="InterPro" id="IPR057400">
    <property type="entry name" value="ADGRF3/5_N"/>
</dbReference>
<evidence type="ECO:0000256" key="3">
    <source>
        <dbReference type="ARBA" id="ARBA00022475"/>
    </source>
</evidence>
<dbReference type="PROSITE" id="PS50221">
    <property type="entry name" value="GAIN_B"/>
    <property type="match status" value="1"/>
</dbReference>
<keyword evidence="3" id="KW-1003">Cell membrane</keyword>
<evidence type="ECO:0000256" key="6">
    <source>
        <dbReference type="ARBA" id="ARBA00023136"/>
    </source>
</evidence>
<dbReference type="GO" id="GO:0007166">
    <property type="term" value="P:cell surface receptor signaling pathway"/>
    <property type="evidence" value="ECO:0007669"/>
    <property type="project" value="InterPro"/>
</dbReference>
<feature type="domain" description="SEA" evidence="11">
    <location>
        <begin position="298"/>
        <end position="412"/>
    </location>
</feature>
<feature type="domain" description="GAIN-B" evidence="12">
    <location>
        <begin position="569"/>
        <end position="724"/>
    </location>
</feature>
<dbReference type="Pfam" id="PF00002">
    <property type="entry name" value="7tm_2"/>
    <property type="match status" value="1"/>
</dbReference>
<keyword evidence="7" id="KW-1015">Disulfide bond</keyword>
<dbReference type="CDD" id="cd15932">
    <property type="entry name" value="7tmB2_GPR116-like_Adhesion_VI"/>
    <property type="match status" value="1"/>
</dbReference>
<comment type="subcellular location">
    <subcellularLocation>
        <location evidence="1">Cell membrane</location>
        <topology evidence="1">Multi-pass membrane protein</topology>
    </subcellularLocation>
</comment>
<evidence type="ECO:0000256" key="1">
    <source>
        <dbReference type="ARBA" id="ARBA00004651"/>
    </source>
</evidence>
<feature type="transmembrane region" description="Helical" evidence="10">
    <location>
        <begin position="883"/>
        <end position="909"/>
    </location>
</feature>
<feature type="compositionally biased region" description="Basic residues" evidence="9">
    <location>
        <begin position="1016"/>
        <end position="1025"/>
    </location>
</feature>
<dbReference type="Pfam" id="PF25387">
    <property type="entry name" value="ADGRF3_N"/>
    <property type="match status" value="1"/>
</dbReference>
<evidence type="ECO:0000313" key="14">
    <source>
        <dbReference type="EMBL" id="GCC25605.1"/>
    </source>
</evidence>
<evidence type="ECO:0000259" key="13">
    <source>
        <dbReference type="PROSITE" id="PS50261"/>
    </source>
</evidence>
<dbReference type="PANTHER" id="PTHR45813">
    <property type="entry name" value="IG-LIKE DOMAIN-CONTAINING PROTEIN"/>
    <property type="match status" value="1"/>
</dbReference>
<feature type="transmembrane region" description="Helical" evidence="10">
    <location>
        <begin position="802"/>
        <end position="827"/>
    </location>
</feature>
<dbReference type="OMA" id="AFWDFNG"/>
<dbReference type="GO" id="GO:0005886">
    <property type="term" value="C:plasma membrane"/>
    <property type="evidence" value="ECO:0007669"/>
    <property type="project" value="UniProtKB-SubCell"/>
</dbReference>
<feature type="transmembrane region" description="Helical" evidence="10">
    <location>
        <begin position="958"/>
        <end position="982"/>
    </location>
</feature>
<dbReference type="SUPFAM" id="SSF81321">
    <property type="entry name" value="Family A G protein-coupled receptor-like"/>
    <property type="match status" value="1"/>
</dbReference>
<evidence type="ECO:0000256" key="10">
    <source>
        <dbReference type="SAM" id="Phobius"/>
    </source>
</evidence>
<feature type="transmembrane region" description="Helical" evidence="10">
    <location>
        <begin position="930"/>
        <end position="952"/>
    </location>
</feature>
<organism evidence="14 15">
    <name type="scientific">Chiloscyllium punctatum</name>
    <name type="common">Brownbanded bambooshark</name>
    <name type="synonym">Hemiscyllium punctatum</name>
    <dbReference type="NCBI Taxonomy" id="137246"/>
    <lineage>
        <taxon>Eukaryota</taxon>
        <taxon>Metazoa</taxon>
        <taxon>Chordata</taxon>
        <taxon>Craniata</taxon>
        <taxon>Vertebrata</taxon>
        <taxon>Chondrichthyes</taxon>
        <taxon>Elasmobranchii</taxon>
        <taxon>Galeomorphii</taxon>
        <taxon>Galeoidea</taxon>
        <taxon>Orectolobiformes</taxon>
        <taxon>Hemiscylliidae</taxon>
        <taxon>Chiloscyllium</taxon>
    </lineage>
</organism>
<evidence type="ECO:0000256" key="4">
    <source>
        <dbReference type="ARBA" id="ARBA00022692"/>
    </source>
</evidence>
<feature type="compositionally biased region" description="Low complexity" evidence="9">
    <location>
        <begin position="1037"/>
        <end position="1050"/>
    </location>
</feature>
<evidence type="ECO:0000256" key="9">
    <source>
        <dbReference type="SAM" id="MobiDB-lite"/>
    </source>
</evidence>
<dbReference type="InterPro" id="IPR057244">
    <property type="entry name" value="GAIN_B"/>
</dbReference>
<dbReference type="InterPro" id="IPR000832">
    <property type="entry name" value="GPCR_2_secretin-like"/>
</dbReference>
<evidence type="ECO:0000259" key="12">
    <source>
        <dbReference type="PROSITE" id="PS50221"/>
    </source>
</evidence>
<evidence type="ECO:0000256" key="5">
    <source>
        <dbReference type="ARBA" id="ARBA00022989"/>
    </source>
</evidence>
<feature type="compositionally biased region" description="Polar residues" evidence="9">
    <location>
        <begin position="1005"/>
        <end position="1014"/>
    </location>
</feature>
<dbReference type="Gene3D" id="1.20.1070.10">
    <property type="entry name" value="Rhodopsin 7-helix transmembrane proteins"/>
    <property type="match status" value="1"/>
</dbReference>
<evidence type="ECO:0008006" key="16">
    <source>
        <dbReference type="Google" id="ProtNLM"/>
    </source>
</evidence>
<protein>
    <recommendedName>
        <fullName evidence="16">G-protein coupled receptors family 2 profile 2 domain-containing protein</fullName>
    </recommendedName>
</protein>